<dbReference type="PROSITE" id="PS51564">
    <property type="entry name" value="SAM_ICMT"/>
    <property type="match status" value="1"/>
</dbReference>
<evidence type="ECO:0000256" key="5">
    <source>
        <dbReference type="ARBA" id="ARBA00022679"/>
    </source>
</evidence>
<keyword evidence="12" id="KW-1185">Reference proteome</keyword>
<evidence type="ECO:0000313" key="11">
    <source>
        <dbReference type="EMBL" id="KGN46207.1"/>
    </source>
</evidence>
<gene>
    <name evidence="11" type="ORF">Csa_6G074600</name>
</gene>
<dbReference type="STRING" id="3659.A0A0A0KCT2"/>
<protein>
    <recommendedName>
        <fullName evidence="3 10">Protein-S-isoprenylcysteine O-methyltransferase</fullName>
        <ecNumber evidence="3 10">2.1.1.100</ecNumber>
    </recommendedName>
</protein>
<dbReference type="GO" id="GO:0005783">
    <property type="term" value="C:endoplasmic reticulum"/>
    <property type="evidence" value="ECO:0000318"/>
    <property type="project" value="GO_Central"/>
</dbReference>
<dbReference type="EMBL" id="CM002927">
    <property type="protein sequence ID" value="KGN46207.1"/>
    <property type="molecule type" value="Genomic_DNA"/>
</dbReference>
<sequence length="263" mass="30497">MILSFLEYFLEIVLCPSLKEYWWVSQTGLAMVVVGEIVRKLAIITAGRCFTHLIKIYHEDHHNLVTHGVYSFVRHPGYSGFLVWAVGTQIMLCNPISTIAFAVVVWHFFAERIPYEEYFLRQFFGHEYEEYANRILLYDSSYKDYRQKQLSGVDEGRGNLDEESWENIIGVLNVGIVVNDEGIAALGTDCMQRLAFFDNIDVVAGPGFCRGHHYDQRHHSYENREVGSHGRHQRYISSSQLPKSFFIRILGMFPHIHLNFHST</sequence>
<dbReference type="AlphaFoldDB" id="A0A0A0KCT2"/>
<comment type="subcellular location">
    <subcellularLocation>
        <location evidence="10">Endoplasmic reticulum membrane</location>
        <topology evidence="10">Multi-pass membrane protein</topology>
    </subcellularLocation>
    <subcellularLocation>
        <location evidence="1">Membrane</location>
        <topology evidence="1">Multi-pass membrane protein</topology>
    </subcellularLocation>
</comment>
<comment type="cofactor">
    <cofactor evidence="10">
        <name>Zn(2+)</name>
        <dbReference type="ChEBI" id="CHEBI:29105"/>
    </cofactor>
    <text evidence="10">Divalent metal cations. Probably Zn(2+).</text>
</comment>
<proteinExistence type="inferred from homology"/>
<evidence type="ECO:0000256" key="6">
    <source>
        <dbReference type="ARBA" id="ARBA00022691"/>
    </source>
</evidence>
<organism evidence="11 12">
    <name type="scientific">Cucumis sativus</name>
    <name type="common">Cucumber</name>
    <dbReference type="NCBI Taxonomy" id="3659"/>
    <lineage>
        <taxon>Eukaryota</taxon>
        <taxon>Viridiplantae</taxon>
        <taxon>Streptophyta</taxon>
        <taxon>Embryophyta</taxon>
        <taxon>Tracheophyta</taxon>
        <taxon>Spermatophyta</taxon>
        <taxon>Magnoliopsida</taxon>
        <taxon>eudicotyledons</taxon>
        <taxon>Gunneridae</taxon>
        <taxon>Pentapetalae</taxon>
        <taxon>rosids</taxon>
        <taxon>fabids</taxon>
        <taxon>Cucurbitales</taxon>
        <taxon>Cucurbitaceae</taxon>
        <taxon>Benincaseae</taxon>
        <taxon>Cucumis</taxon>
    </lineage>
</organism>
<reference evidence="11 12" key="3">
    <citation type="journal article" date="2010" name="BMC Genomics">
        <title>Transcriptome sequencing and comparative analysis of cucumber flowers with different sex types.</title>
        <authorList>
            <person name="Guo S."/>
            <person name="Zheng Y."/>
            <person name="Joung J.G."/>
            <person name="Liu S."/>
            <person name="Zhang Z."/>
            <person name="Crasta O.R."/>
            <person name="Sobral B.W."/>
            <person name="Xu Y."/>
            <person name="Huang S."/>
            <person name="Fei Z."/>
        </authorList>
    </citation>
    <scope>NUCLEOTIDE SEQUENCE [LARGE SCALE GENOMIC DNA]</scope>
    <source>
        <strain evidence="12">cv. 9930</strain>
    </source>
</reference>
<dbReference type="PANTHER" id="PTHR12714:SF9">
    <property type="entry name" value="PROTEIN-S-ISOPRENYLCYSTEINE O-METHYLTRANSFERASE"/>
    <property type="match status" value="1"/>
</dbReference>
<evidence type="ECO:0000256" key="1">
    <source>
        <dbReference type="ARBA" id="ARBA00004141"/>
    </source>
</evidence>
<evidence type="ECO:0000256" key="4">
    <source>
        <dbReference type="ARBA" id="ARBA00022603"/>
    </source>
</evidence>
<evidence type="ECO:0000256" key="3">
    <source>
        <dbReference type="ARBA" id="ARBA00012151"/>
    </source>
</evidence>
<dbReference type="InterPro" id="IPR007269">
    <property type="entry name" value="ICMT_MeTrfase"/>
</dbReference>
<reference evidence="11 12" key="2">
    <citation type="journal article" date="2009" name="PLoS ONE">
        <title>An integrated genetic and cytogenetic map of the cucumber genome.</title>
        <authorList>
            <person name="Ren Y."/>
            <person name="Zhang Z."/>
            <person name="Liu J."/>
            <person name="Staub J.E."/>
            <person name="Han Y."/>
            <person name="Cheng Z."/>
            <person name="Li X."/>
            <person name="Lu J."/>
            <person name="Miao H."/>
            <person name="Kang H."/>
            <person name="Xie B."/>
            <person name="Gu X."/>
            <person name="Wang X."/>
            <person name="Du Y."/>
            <person name="Jin W."/>
            <person name="Huang S."/>
        </authorList>
    </citation>
    <scope>NUCLEOTIDE SEQUENCE [LARGE SCALE GENOMIC DNA]</scope>
    <source>
        <strain evidence="12">cv. 9930</strain>
    </source>
</reference>
<name>A0A0A0KCT2_CUCSA</name>
<dbReference type="GO" id="GO:0032259">
    <property type="term" value="P:methylation"/>
    <property type="evidence" value="ECO:0007669"/>
    <property type="project" value="UniProtKB-KW"/>
</dbReference>
<dbReference type="PANTHER" id="PTHR12714">
    <property type="entry name" value="PROTEIN-S ISOPRENYLCYSTEINE O-METHYLTRANSFERASE"/>
    <property type="match status" value="1"/>
</dbReference>
<dbReference type="Gramene" id="KGN46207">
    <property type="protein sequence ID" value="KGN46207"/>
    <property type="gene ID" value="Csa_6G074600"/>
</dbReference>
<dbReference type="InterPro" id="IPR025770">
    <property type="entry name" value="PPMT_MeTrfase"/>
</dbReference>
<reference evidence="11 12" key="1">
    <citation type="journal article" date="2009" name="Nat. Genet.">
        <title>The genome of the cucumber, Cucumis sativus L.</title>
        <authorList>
            <person name="Huang S."/>
            <person name="Li R."/>
            <person name="Zhang Z."/>
            <person name="Li L."/>
            <person name="Gu X."/>
            <person name="Fan W."/>
            <person name="Lucas W.J."/>
            <person name="Wang X."/>
            <person name="Xie B."/>
            <person name="Ni P."/>
            <person name="Ren Y."/>
            <person name="Zhu H."/>
            <person name="Li J."/>
            <person name="Lin K."/>
            <person name="Jin W."/>
            <person name="Fei Z."/>
            <person name="Li G."/>
            <person name="Staub J."/>
            <person name="Kilian A."/>
            <person name="van der Vossen E.A."/>
            <person name="Wu Y."/>
            <person name="Guo J."/>
            <person name="He J."/>
            <person name="Jia Z."/>
            <person name="Ren Y."/>
            <person name="Tian G."/>
            <person name="Lu Y."/>
            <person name="Ruan J."/>
            <person name="Qian W."/>
            <person name="Wang M."/>
            <person name="Huang Q."/>
            <person name="Li B."/>
            <person name="Xuan Z."/>
            <person name="Cao J."/>
            <person name="Asan"/>
            <person name="Wu Z."/>
            <person name="Zhang J."/>
            <person name="Cai Q."/>
            <person name="Bai Y."/>
            <person name="Zhao B."/>
            <person name="Han Y."/>
            <person name="Li Y."/>
            <person name="Li X."/>
            <person name="Wang S."/>
            <person name="Shi Q."/>
            <person name="Liu S."/>
            <person name="Cho W.K."/>
            <person name="Kim J.Y."/>
            <person name="Xu Y."/>
            <person name="Heller-Uszynska K."/>
            <person name="Miao H."/>
            <person name="Cheng Z."/>
            <person name="Zhang S."/>
            <person name="Wu J."/>
            <person name="Yang Y."/>
            <person name="Kang H."/>
            <person name="Li M."/>
            <person name="Liang H."/>
            <person name="Ren X."/>
            <person name="Shi Z."/>
            <person name="Wen M."/>
            <person name="Jian M."/>
            <person name="Yang H."/>
            <person name="Zhang G."/>
            <person name="Yang Z."/>
            <person name="Chen R."/>
            <person name="Liu S."/>
            <person name="Li J."/>
            <person name="Ma L."/>
            <person name="Liu H."/>
            <person name="Zhou Y."/>
            <person name="Zhao J."/>
            <person name="Fang X."/>
            <person name="Li G."/>
            <person name="Fang L."/>
            <person name="Li Y."/>
            <person name="Liu D."/>
            <person name="Zheng H."/>
            <person name="Zhang Y."/>
            <person name="Qin N."/>
            <person name="Li Z."/>
            <person name="Yang G."/>
            <person name="Yang S."/>
            <person name="Bolund L."/>
            <person name="Kristiansen K."/>
            <person name="Zheng H."/>
            <person name="Li S."/>
            <person name="Zhang X."/>
            <person name="Yang H."/>
            <person name="Wang J."/>
            <person name="Sun R."/>
            <person name="Zhang B."/>
            <person name="Jiang S."/>
            <person name="Wang J."/>
            <person name="Du Y."/>
            <person name="Li S."/>
        </authorList>
    </citation>
    <scope>NUCLEOTIDE SEQUENCE [LARGE SCALE GENOMIC DNA]</scope>
    <source>
        <strain evidence="12">cv. 9930</strain>
    </source>
</reference>
<keyword evidence="9" id="KW-0472">Membrane</keyword>
<keyword evidence="10" id="KW-0256">Endoplasmic reticulum</keyword>
<keyword evidence="5" id="KW-0808">Transferase</keyword>
<dbReference type="GO" id="GO:0004671">
    <property type="term" value="F:protein C-terminal S-isoprenylcysteine carboxyl O-methyltransferase activity"/>
    <property type="evidence" value="ECO:0000318"/>
    <property type="project" value="GO_Central"/>
</dbReference>
<evidence type="ECO:0000256" key="2">
    <source>
        <dbReference type="ARBA" id="ARBA00009140"/>
    </source>
</evidence>
<evidence type="ECO:0000256" key="8">
    <source>
        <dbReference type="ARBA" id="ARBA00022989"/>
    </source>
</evidence>
<keyword evidence="4 10" id="KW-0489">Methyltransferase</keyword>
<keyword evidence="7" id="KW-0812">Transmembrane</keyword>
<evidence type="ECO:0000256" key="9">
    <source>
        <dbReference type="ARBA" id="ARBA00023136"/>
    </source>
</evidence>
<dbReference type="GO" id="GO:0005789">
    <property type="term" value="C:endoplasmic reticulum membrane"/>
    <property type="evidence" value="ECO:0007669"/>
    <property type="project" value="UniProtKB-SubCell"/>
</dbReference>
<evidence type="ECO:0000313" key="12">
    <source>
        <dbReference type="Proteomes" id="UP000029981"/>
    </source>
</evidence>
<dbReference type="EC" id="2.1.1.100" evidence="3 10"/>
<reference evidence="11 12" key="4">
    <citation type="journal article" date="2011" name="BMC Genomics">
        <title>RNA-Seq improves annotation of protein-coding genes in the cucumber genome.</title>
        <authorList>
            <person name="Li Z."/>
            <person name="Zhang Z."/>
            <person name="Yan P."/>
            <person name="Huang S."/>
            <person name="Fei Z."/>
            <person name="Lin K."/>
        </authorList>
    </citation>
    <scope>NUCLEOTIDE SEQUENCE [LARGE SCALE GENOMIC DNA]</scope>
    <source>
        <strain evidence="12">cv. 9930</strain>
    </source>
</reference>
<dbReference type="Gene3D" id="1.20.120.1630">
    <property type="match status" value="1"/>
</dbReference>
<evidence type="ECO:0000256" key="10">
    <source>
        <dbReference type="RuleBase" id="RU362022"/>
    </source>
</evidence>
<dbReference type="Pfam" id="PF04140">
    <property type="entry name" value="ICMT"/>
    <property type="match status" value="1"/>
</dbReference>
<comment type="catalytic activity">
    <reaction evidence="10">
        <text>[protein]-C-terminal S-[(2E,6E)-farnesyl]-L-cysteine + S-adenosyl-L-methionine = [protein]-C-terminal S-[(2E,6E)-farnesyl]-L-cysteine methyl ester + S-adenosyl-L-homocysteine</text>
        <dbReference type="Rhea" id="RHEA:21672"/>
        <dbReference type="Rhea" id="RHEA-COMP:12125"/>
        <dbReference type="Rhea" id="RHEA-COMP:12126"/>
        <dbReference type="ChEBI" id="CHEBI:57856"/>
        <dbReference type="ChEBI" id="CHEBI:59789"/>
        <dbReference type="ChEBI" id="CHEBI:90510"/>
        <dbReference type="ChEBI" id="CHEBI:90511"/>
        <dbReference type="EC" id="2.1.1.100"/>
    </reaction>
</comment>
<evidence type="ECO:0000256" key="7">
    <source>
        <dbReference type="ARBA" id="ARBA00022692"/>
    </source>
</evidence>
<keyword evidence="8" id="KW-1133">Transmembrane helix</keyword>
<dbReference type="eggNOG" id="KOG2628">
    <property type="taxonomic scope" value="Eukaryota"/>
</dbReference>
<accession>A0A0A0KCT2</accession>
<keyword evidence="6 10" id="KW-0949">S-adenosyl-L-methionine</keyword>
<comment type="similarity">
    <text evidence="2 10">Belongs to the class VI-like SAM-binding methyltransferase superfamily. Isoprenylcysteine carboxyl methyltransferase family.</text>
</comment>
<dbReference type="Proteomes" id="UP000029981">
    <property type="component" value="Chromosome 6"/>
</dbReference>